<dbReference type="RefSeq" id="WP_354013896.1">
    <property type="nucleotide sequence ID" value="NZ_JBEPMU010000003.1"/>
</dbReference>
<proteinExistence type="inferred from homology"/>
<evidence type="ECO:0000313" key="4">
    <source>
        <dbReference type="EMBL" id="MET3652487.1"/>
    </source>
</evidence>
<organism evidence="4 5">
    <name type="scientific">Dyella japonica</name>
    <dbReference type="NCBI Taxonomy" id="231455"/>
    <lineage>
        <taxon>Bacteria</taxon>
        <taxon>Pseudomonadati</taxon>
        <taxon>Pseudomonadota</taxon>
        <taxon>Gammaproteobacteria</taxon>
        <taxon>Lysobacterales</taxon>
        <taxon>Rhodanobacteraceae</taxon>
        <taxon>Dyella</taxon>
    </lineage>
</organism>
<dbReference type="InterPro" id="IPR046454">
    <property type="entry name" value="GpA_endonuclease"/>
</dbReference>
<dbReference type="HAMAP" id="MF_04144">
    <property type="entry name" value="TERL_LAMBDA"/>
    <property type="match status" value="1"/>
</dbReference>
<evidence type="ECO:0000313" key="5">
    <source>
        <dbReference type="Proteomes" id="UP001549184"/>
    </source>
</evidence>
<feature type="domain" description="Phage terminase large subunit GpA ATPase" evidence="2">
    <location>
        <begin position="40"/>
        <end position="285"/>
    </location>
</feature>
<feature type="compositionally biased region" description="Low complexity" evidence="1">
    <location>
        <begin position="608"/>
        <end position="622"/>
    </location>
</feature>
<dbReference type="InterPro" id="IPR046453">
    <property type="entry name" value="GpA_ATPase"/>
</dbReference>
<dbReference type="Pfam" id="PF20454">
    <property type="entry name" value="GpA_nuclease"/>
    <property type="match status" value="1"/>
</dbReference>
<dbReference type="Pfam" id="PF05876">
    <property type="entry name" value="GpA_ATPase"/>
    <property type="match status" value="1"/>
</dbReference>
<keyword evidence="5" id="KW-1185">Reference proteome</keyword>
<dbReference type="EMBL" id="JBEPMU010000003">
    <property type="protein sequence ID" value="MET3652487.1"/>
    <property type="molecule type" value="Genomic_DNA"/>
</dbReference>
<evidence type="ECO:0000259" key="3">
    <source>
        <dbReference type="Pfam" id="PF20454"/>
    </source>
</evidence>
<name>A0ABV2JV57_9GAMM</name>
<sequence length="646" mass="71725">MTAHAGALIYAAAGRAMAPRKPMTVSQWADAERILSAKGSAEPGKWRTSRNPLLQEPMDCLSARSSVRDVVLKFPIQIGKTEVAVNFLGYTMDQDPSPMMVCLPGEVSMEKWVAQKLNPMLEETPVVKRSLTSVASRDSSNRRTFKDFSGGQLYIEHAGSPSRLKSTTVKKLVVDEVDEFAGNLTSGDDPVEMLNGRTSAFPSTYKALFISTPGVKGISRIDFMYEESDQRRFHLPCPDCGHMQPLEWSGLQWTPDGSDCWYVCCECGVVIREHQKTAMFRAGRWIPQFPGRAVRGYTANCLYYQIGLGPRWIDLVRKWRAAQNDPAKLKTFVNDRLAEAWEDPAMRAVKHNVIADRAEPYSLRTAPRGVLAMTVGVDTQDNRLAVHFIGWGRGLTWWTIDYVELPGDPAEDAVWDALTELLNKGIEHELGGTLVAEASAVDAGGHRTEAVKAFVRARRVRRPLCIFGAVPNNAPVLSKGKLEDVTWRGKVDKRGVMIHHVGTVGIKHWLYSRLSVDADKNKDGSDKTSADRLCHMSDELPPDYFGGLVAETYNPSKNRFEKRKGAPRNEPLDTWVYAYAAAHHPELRLHRLSKADWDAREARLTVKVAVPGGSSAPPAAASAPPPREQPAQQPNTRRRGGFATTW</sequence>
<feature type="region of interest" description="Disordered" evidence="1">
    <location>
        <begin position="608"/>
        <end position="646"/>
    </location>
</feature>
<accession>A0ABV2JV57</accession>
<dbReference type="InterPro" id="IPR008866">
    <property type="entry name" value="Phage_lambda_GpA-like"/>
</dbReference>
<feature type="domain" description="Terminase large subunit GpA endonuclease" evidence="3">
    <location>
        <begin position="295"/>
        <end position="594"/>
    </location>
</feature>
<dbReference type="InterPro" id="IPR027417">
    <property type="entry name" value="P-loop_NTPase"/>
</dbReference>
<evidence type="ECO:0000256" key="1">
    <source>
        <dbReference type="SAM" id="MobiDB-lite"/>
    </source>
</evidence>
<reference evidence="4 5" key="1">
    <citation type="submission" date="2024-06" db="EMBL/GenBank/DDBJ databases">
        <title>Sorghum-associated microbial communities from plants grown in Nebraska, USA.</title>
        <authorList>
            <person name="Schachtman D."/>
        </authorList>
    </citation>
    <scope>NUCLEOTIDE SEQUENCE [LARGE SCALE GENOMIC DNA]</scope>
    <source>
        <strain evidence="4 5">1073</strain>
    </source>
</reference>
<comment type="caution">
    <text evidence="4">The sequence shown here is derived from an EMBL/GenBank/DDBJ whole genome shotgun (WGS) entry which is preliminary data.</text>
</comment>
<dbReference type="Gene3D" id="3.40.50.300">
    <property type="entry name" value="P-loop containing nucleotide triphosphate hydrolases"/>
    <property type="match status" value="1"/>
</dbReference>
<dbReference type="Proteomes" id="UP001549184">
    <property type="component" value="Unassembled WGS sequence"/>
</dbReference>
<evidence type="ECO:0000259" key="2">
    <source>
        <dbReference type="Pfam" id="PF05876"/>
    </source>
</evidence>
<gene>
    <name evidence="4" type="ORF">ABIC75_002219</name>
</gene>
<protein>
    <submittedName>
        <fullName evidence="4">Phage terminase large subunit GpA-like protein</fullName>
    </submittedName>
</protein>